<evidence type="ECO:0000256" key="1">
    <source>
        <dbReference type="ARBA" id="ARBA00022441"/>
    </source>
</evidence>
<accession>A0ABQ9YK79</accession>
<dbReference type="PANTHER" id="PTHR46093:SF18">
    <property type="entry name" value="FIBRONECTIN TYPE-III DOMAIN-CONTAINING PROTEIN"/>
    <property type="match status" value="1"/>
</dbReference>
<dbReference type="InterPro" id="IPR011043">
    <property type="entry name" value="Gal_Oxase/kelch_b-propeller"/>
</dbReference>
<dbReference type="Gene3D" id="2.120.10.80">
    <property type="entry name" value="Kelch-type beta propeller"/>
    <property type="match status" value="2"/>
</dbReference>
<evidence type="ECO:0000313" key="5">
    <source>
        <dbReference type="Proteomes" id="UP001281761"/>
    </source>
</evidence>
<evidence type="ECO:0000256" key="3">
    <source>
        <dbReference type="SAM" id="MobiDB-lite"/>
    </source>
</evidence>
<proteinExistence type="predicted"/>
<evidence type="ECO:0000313" key="4">
    <source>
        <dbReference type="EMBL" id="KAK2964170.1"/>
    </source>
</evidence>
<organism evidence="4 5">
    <name type="scientific">Blattamonas nauphoetae</name>
    <dbReference type="NCBI Taxonomy" id="2049346"/>
    <lineage>
        <taxon>Eukaryota</taxon>
        <taxon>Metamonada</taxon>
        <taxon>Preaxostyla</taxon>
        <taxon>Oxymonadida</taxon>
        <taxon>Blattamonas</taxon>
    </lineage>
</organism>
<dbReference type="Pfam" id="PF01344">
    <property type="entry name" value="Kelch_1"/>
    <property type="match status" value="1"/>
</dbReference>
<gene>
    <name evidence="4" type="ORF">BLNAU_701</name>
</gene>
<dbReference type="SUPFAM" id="SSF50965">
    <property type="entry name" value="Galactose oxidase, central domain"/>
    <property type="match status" value="1"/>
</dbReference>
<dbReference type="SMART" id="SM00612">
    <property type="entry name" value="Kelch"/>
    <property type="match status" value="3"/>
</dbReference>
<feature type="compositionally biased region" description="Polar residues" evidence="3">
    <location>
        <begin position="374"/>
        <end position="386"/>
    </location>
</feature>
<dbReference type="InterPro" id="IPR015915">
    <property type="entry name" value="Kelch-typ_b-propeller"/>
</dbReference>
<dbReference type="Proteomes" id="UP001281761">
    <property type="component" value="Unassembled WGS sequence"/>
</dbReference>
<dbReference type="PANTHER" id="PTHR46093">
    <property type="entry name" value="ACYL-COA-BINDING DOMAIN-CONTAINING PROTEIN 5"/>
    <property type="match status" value="1"/>
</dbReference>
<feature type="region of interest" description="Disordered" evidence="3">
    <location>
        <begin position="354"/>
        <end position="386"/>
    </location>
</feature>
<keyword evidence="1" id="KW-0880">Kelch repeat</keyword>
<protein>
    <submittedName>
        <fullName evidence="4">Kelch repeat protein</fullName>
    </submittedName>
</protein>
<dbReference type="EMBL" id="JARBJD010000003">
    <property type="protein sequence ID" value="KAK2964170.1"/>
    <property type="molecule type" value="Genomic_DNA"/>
</dbReference>
<evidence type="ECO:0000256" key="2">
    <source>
        <dbReference type="ARBA" id="ARBA00022737"/>
    </source>
</evidence>
<dbReference type="Pfam" id="PF24681">
    <property type="entry name" value="Kelch_KLHDC2_KLHL20_DRC7"/>
    <property type="match status" value="1"/>
</dbReference>
<reference evidence="4 5" key="1">
    <citation type="journal article" date="2022" name="bioRxiv">
        <title>Genomics of Preaxostyla Flagellates Illuminates Evolutionary Transitions and the Path Towards Mitochondrial Loss.</title>
        <authorList>
            <person name="Novak L.V.F."/>
            <person name="Treitli S.C."/>
            <person name="Pyrih J."/>
            <person name="Halakuc P."/>
            <person name="Pipaliya S.V."/>
            <person name="Vacek V."/>
            <person name="Brzon O."/>
            <person name="Soukal P."/>
            <person name="Eme L."/>
            <person name="Dacks J.B."/>
            <person name="Karnkowska A."/>
            <person name="Elias M."/>
            <person name="Hampl V."/>
        </authorList>
    </citation>
    <scope>NUCLEOTIDE SEQUENCE [LARGE SCALE GENOMIC DNA]</scope>
    <source>
        <strain evidence="4">NAU3</strain>
        <tissue evidence="4">Gut</tissue>
    </source>
</reference>
<dbReference type="InterPro" id="IPR006652">
    <property type="entry name" value="Kelch_1"/>
</dbReference>
<sequence>MSETEICRWEPVTIKNANLNYTTHTLVSYDNKMLLYGGRGTDPSIMMEINLDSMDSVQMKTHPDPRFYHSSTRVGDHIYIFGGKDFTIRVNDLYQFSIKDKTATHLRVSGAVPEPRGFHSMVAYEGNLYLFGGSNSDDSDYPVFQELHKYTIADRKWSIVEPKNGSRDPNVPGKLNRHTAVVIQDTMYVFGGVTAEITKEKLQPSHFNNSVYSFNFKTNLWKKSPPFRPDVEPCGRYNHCAVALFGKMYIFGGREKALMNDLWEYNPDTSEWRVIPTVGTPPVPSYYAACCTVGSHLYVQGGTTYKMPWVDSETLLSSFHRIDLKPLSQSISKALDDLVGEALFDGVETEQNKGLHVSSHMNWPDEDDYEPEQSKQVSTKRSSASTALEVFDDDEDDLDGLCFTAMDAAVQKQHPGGFNMTDVIKNTYTKVTTSSVLPIMITGSEEKEQEPNDSENALASKPLYIEQRGGNDGSVHVGSLVLAPLITAQKDYLQTTLESTNMTLKDVKLLPSLPIQYVMTLKDCLLPNDLSTAGMSSYQNNLLSMVNDIETCDAFVNINGKAHLVHSFIVTTRFPALEKHTFKRPNLEQYAALVRQLVYYRSRNFHPKSLEVRSLAESAQRVVHERSKEIQALLSSTPPFAVDESVVQNFIGYLYCDYVVPSCFVPPYRSEEYLVELVDRYYSGLWMPAAAPSDEDDEWKTTESALRHFYIEDEHWERRFAERQWEKNGYTLTTVSDITKILQLDQAKTFFARTRTMTSVPDGWEVVSRDRCFSLLLNDFHNERMSIIGESNRPRLSIIDPPRQQPPPIVDNVTPSQIIQASIKLNEQLPKKADGTPPDELLTTKQVIALHAIGEAHQPRLKTICYNILLQFVNGTNVNQVIEETKTMKQAKLTKMFSGWLTQATKAQLL</sequence>
<keyword evidence="2" id="KW-0677">Repeat</keyword>
<name>A0ABQ9YK79_9EUKA</name>
<keyword evidence="5" id="KW-1185">Reference proteome</keyword>
<comment type="caution">
    <text evidence="4">The sequence shown here is derived from an EMBL/GenBank/DDBJ whole genome shotgun (WGS) entry which is preliminary data.</text>
</comment>